<dbReference type="InterPro" id="IPR025944">
    <property type="entry name" value="Sigma_54_int_dom_CS"/>
</dbReference>
<evidence type="ECO:0000256" key="3">
    <source>
        <dbReference type="ARBA" id="ARBA00023015"/>
    </source>
</evidence>
<dbReference type="Pfam" id="PF02954">
    <property type="entry name" value="HTH_8"/>
    <property type="match status" value="1"/>
</dbReference>
<dbReference type="PANTHER" id="PTHR32071">
    <property type="entry name" value="TRANSCRIPTIONAL REGULATORY PROTEIN"/>
    <property type="match status" value="1"/>
</dbReference>
<dbReference type="InterPro" id="IPR000014">
    <property type="entry name" value="PAS"/>
</dbReference>
<dbReference type="PROSITE" id="PS00688">
    <property type="entry name" value="SIGMA54_INTERACT_3"/>
    <property type="match status" value="1"/>
</dbReference>
<reference evidence="8" key="2">
    <citation type="submission" date="2006-05" db="EMBL/GenBank/DDBJ databases">
        <title>Sequencing of the draft genome and assembly of Desulfuromonas acetoxidans DSM 684.</title>
        <authorList>
            <consortium name="US DOE Joint Genome Institute (JGI-PGF)"/>
            <person name="Copeland A."/>
            <person name="Lucas S."/>
            <person name="Lapidus A."/>
            <person name="Barry K."/>
            <person name="Detter J.C."/>
            <person name="Glavina del Rio T."/>
            <person name="Hammon N."/>
            <person name="Israni S."/>
            <person name="Dalin E."/>
            <person name="Tice H."/>
            <person name="Bruce D."/>
            <person name="Pitluck S."/>
            <person name="Richardson P."/>
        </authorList>
    </citation>
    <scope>NUCLEOTIDE SEQUENCE [LARGE SCALE GENOMIC DNA]</scope>
    <source>
        <strain evidence="8">DSM 684</strain>
    </source>
</reference>
<dbReference type="Pfam" id="PF25601">
    <property type="entry name" value="AAA_lid_14"/>
    <property type="match status" value="1"/>
</dbReference>
<accession>Q1K2I9</accession>
<dbReference type="Gene3D" id="1.10.10.60">
    <property type="entry name" value="Homeodomain-like"/>
    <property type="match status" value="1"/>
</dbReference>
<dbReference type="InterPro" id="IPR035965">
    <property type="entry name" value="PAS-like_dom_sf"/>
</dbReference>
<dbReference type="InterPro" id="IPR058031">
    <property type="entry name" value="AAA_lid_NorR"/>
</dbReference>
<keyword evidence="2" id="KW-0067">ATP-binding</keyword>
<keyword evidence="4" id="KW-0238">DNA-binding</keyword>
<keyword evidence="5" id="KW-0804">Transcription</keyword>
<evidence type="ECO:0000256" key="1">
    <source>
        <dbReference type="ARBA" id="ARBA00022741"/>
    </source>
</evidence>
<comment type="caution">
    <text evidence="8">The sequence shown here is derived from an EMBL/GenBank/DDBJ whole genome shotgun (WGS) entry which is preliminary data.</text>
</comment>
<dbReference type="CDD" id="cd00009">
    <property type="entry name" value="AAA"/>
    <property type="match status" value="1"/>
</dbReference>
<dbReference type="Proteomes" id="UP000005695">
    <property type="component" value="Unassembled WGS sequence"/>
</dbReference>
<dbReference type="PROSITE" id="PS00675">
    <property type="entry name" value="SIGMA54_INTERACT_1"/>
    <property type="match status" value="1"/>
</dbReference>
<dbReference type="PROSITE" id="PS50045">
    <property type="entry name" value="SIGMA54_INTERACT_4"/>
    <property type="match status" value="1"/>
</dbReference>
<dbReference type="Pfam" id="PF00158">
    <property type="entry name" value="Sigma54_activat"/>
    <property type="match status" value="1"/>
</dbReference>
<dbReference type="InterPro" id="IPR029016">
    <property type="entry name" value="GAF-like_dom_sf"/>
</dbReference>
<keyword evidence="9" id="KW-1185">Reference proteome</keyword>
<dbReference type="GO" id="GO:0006355">
    <property type="term" value="P:regulation of DNA-templated transcription"/>
    <property type="evidence" value="ECO:0007669"/>
    <property type="project" value="InterPro"/>
</dbReference>
<sequence>MSLREQITEVLGTQILFANAEKDKLTKKRWQEILRCKEEFLKNPSADPSDYPCMDKDVAASWMRSRKMGVNPHKVVTIPNEDQLTKLREQHQQLIEITSEQVKPCKEQMVACGYMFYLFDKSGMILCHEGVWADDKVGECGSRIGILADEESEGTTAHGLCFHLKRPVQLIGPENYCVPLQNRIASAAPIMGEDGEVKAAIVVLSPPLVEDLEDDKINHLYMHTLGLISSLATSIETKIKLVNHTECLEKSLEDATKLNEELKKAKDNMASAHESLTASFAFIDEGMIAVDNKGKIRQINNEAMRIFRAHPEEIGNRNLNEFLSAESSIMHRANKGESFTVDECVKVGTNKARPYRISVRPILNQYTKKLDVVILKLISCEKLNNAQSNRSGRSATYQIEDILGESVAIKSTIAQASRFAASPENILLIGESGTGKELFAHSIHNIYRPNGPFMAVNCAALPRELVGSELFGYEGGSFTGAERCGKPGKIELADGGTLFLDEIGDMPLEHQAILLRSLQDKRVMRIGGNRYKEVDFRLVAATNKDLQQMVEEKTFREDLYYRISVLGIFIPPLRERGKDISLLSRLFIRNYCQRMGWQEPQLSPEAEKVINQYKWPGNVRQLQNAIHHAINTANDNVIEPSNLPGYVLDDTTSPSSTGLPRFAGAGDHNLCIKTIEKEAIEAALLRANNCIPTAAEIVGLSRSTLYRKLKDYNISVN</sequence>
<name>Q1K2I9_DESA6</name>
<dbReference type="GO" id="GO:0043565">
    <property type="term" value="F:sequence-specific DNA binding"/>
    <property type="evidence" value="ECO:0007669"/>
    <property type="project" value="InterPro"/>
</dbReference>
<dbReference type="InterPro" id="IPR027417">
    <property type="entry name" value="P-loop_NTPase"/>
</dbReference>
<gene>
    <name evidence="8" type="ORF">Dace_2144</name>
</gene>
<keyword evidence="3" id="KW-0805">Transcription regulation</keyword>
<dbReference type="AlphaFoldDB" id="Q1K2I9"/>
<keyword evidence="6" id="KW-0175">Coiled coil</keyword>
<dbReference type="InterPro" id="IPR009057">
    <property type="entry name" value="Homeodomain-like_sf"/>
</dbReference>
<dbReference type="SMART" id="SM00382">
    <property type="entry name" value="AAA"/>
    <property type="match status" value="1"/>
</dbReference>
<dbReference type="Gene3D" id="3.30.450.20">
    <property type="entry name" value="PAS domain"/>
    <property type="match status" value="1"/>
</dbReference>
<dbReference type="InterPro" id="IPR003593">
    <property type="entry name" value="AAA+_ATPase"/>
</dbReference>
<dbReference type="PRINTS" id="PR01590">
    <property type="entry name" value="HTHFIS"/>
</dbReference>
<evidence type="ECO:0000256" key="5">
    <source>
        <dbReference type="ARBA" id="ARBA00023163"/>
    </source>
</evidence>
<evidence type="ECO:0000256" key="2">
    <source>
        <dbReference type="ARBA" id="ARBA00022840"/>
    </source>
</evidence>
<keyword evidence="1" id="KW-0547">Nucleotide-binding</keyword>
<dbReference type="SUPFAM" id="SSF46689">
    <property type="entry name" value="Homeodomain-like"/>
    <property type="match status" value="1"/>
</dbReference>
<dbReference type="InterPro" id="IPR025943">
    <property type="entry name" value="Sigma_54_int_dom_ATP-bd_2"/>
</dbReference>
<dbReference type="Gene3D" id="1.10.8.60">
    <property type="match status" value="1"/>
</dbReference>
<reference evidence="8" key="1">
    <citation type="submission" date="2006-05" db="EMBL/GenBank/DDBJ databases">
        <title>Annotation of the draft genome assembly of Desulfuromonas acetoxidans DSM 684.</title>
        <authorList>
            <consortium name="US DOE Joint Genome Institute (JGI-ORNL)"/>
            <person name="Larimer F."/>
            <person name="Land M."/>
            <person name="Hauser L."/>
        </authorList>
    </citation>
    <scope>NUCLEOTIDE SEQUENCE [LARGE SCALE GENOMIC DNA]</scope>
    <source>
        <strain evidence="8">DSM 684</strain>
    </source>
</reference>
<dbReference type="InterPro" id="IPR025662">
    <property type="entry name" value="Sigma_54_int_dom_ATP-bd_1"/>
</dbReference>
<feature type="domain" description="Sigma-54 factor interaction" evidence="7">
    <location>
        <begin position="402"/>
        <end position="631"/>
    </location>
</feature>
<dbReference type="OrthoDB" id="9814761at2"/>
<dbReference type="Pfam" id="PF00989">
    <property type="entry name" value="PAS"/>
    <property type="match status" value="1"/>
</dbReference>
<evidence type="ECO:0000256" key="4">
    <source>
        <dbReference type="ARBA" id="ARBA00023125"/>
    </source>
</evidence>
<evidence type="ECO:0000259" key="7">
    <source>
        <dbReference type="PROSITE" id="PS50045"/>
    </source>
</evidence>
<dbReference type="Gene3D" id="3.30.450.40">
    <property type="match status" value="1"/>
</dbReference>
<dbReference type="GO" id="GO:0005524">
    <property type="term" value="F:ATP binding"/>
    <property type="evidence" value="ECO:0007669"/>
    <property type="project" value="UniProtKB-KW"/>
</dbReference>
<dbReference type="SUPFAM" id="SSF52540">
    <property type="entry name" value="P-loop containing nucleoside triphosphate hydrolases"/>
    <property type="match status" value="1"/>
</dbReference>
<dbReference type="Gene3D" id="3.40.50.300">
    <property type="entry name" value="P-loop containing nucleotide triphosphate hydrolases"/>
    <property type="match status" value="1"/>
</dbReference>
<organism evidence="8 9">
    <name type="scientific">Desulfuromonas acetoxidans (strain DSM 684 / 11070)</name>
    <dbReference type="NCBI Taxonomy" id="281689"/>
    <lineage>
        <taxon>Bacteria</taxon>
        <taxon>Pseudomonadati</taxon>
        <taxon>Thermodesulfobacteriota</taxon>
        <taxon>Desulfuromonadia</taxon>
        <taxon>Desulfuromonadales</taxon>
        <taxon>Desulfuromonadaceae</taxon>
        <taxon>Desulfuromonas</taxon>
    </lineage>
</organism>
<proteinExistence type="predicted"/>
<dbReference type="RefSeq" id="WP_005998388.1">
    <property type="nucleotide sequence ID" value="NZ_AAEW02000003.1"/>
</dbReference>
<dbReference type="InterPro" id="IPR002078">
    <property type="entry name" value="Sigma_54_int"/>
</dbReference>
<evidence type="ECO:0000313" key="9">
    <source>
        <dbReference type="Proteomes" id="UP000005695"/>
    </source>
</evidence>
<dbReference type="EMBL" id="AAEW02000003">
    <property type="protein sequence ID" value="EAT16892.1"/>
    <property type="molecule type" value="Genomic_DNA"/>
</dbReference>
<protein>
    <submittedName>
        <fullName evidence="8">Sigma54 specific transcriptional regulator, Fis family</fullName>
    </submittedName>
</protein>
<feature type="coiled-coil region" evidence="6">
    <location>
        <begin position="245"/>
        <end position="275"/>
    </location>
</feature>
<evidence type="ECO:0000256" key="6">
    <source>
        <dbReference type="SAM" id="Coils"/>
    </source>
</evidence>
<dbReference type="PROSITE" id="PS00676">
    <property type="entry name" value="SIGMA54_INTERACT_2"/>
    <property type="match status" value="1"/>
</dbReference>
<dbReference type="PANTHER" id="PTHR32071:SF57">
    <property type="entry name" value="C4-DICARBOXYLATE TRANSPORT TRANSCRIPTIONAL REGULATORY PROTEIN DCTD"/>
    <property type="match status" value="1"/>
</dbReference>
<dbReference type="SUPFAM" id="SSF55785">
    <property type="entry name" value="PYP-like sensor domain (PAS domain)"/>
    <property type="match status" value="1"/>
</dbReference>
<evidence type="ECO:0000313" key="8">
    <source>
        <dbReference type="EMBL" id="EAT16892.1"/>
    </source>
</evidence>
<dbReference type="InterPro" id="IPR013767">
    <property type="entry name" value="PAS_fold"/>
</dbReference>
<dbReference type="InterPro" id="IPR002197">
    <property type="entry name" value="HTH_Fis"/>
</dbReference>
<dbReference type="FunFam" id="3.40.50.300:FF:000006">
    <property type="entry name" value="DNA-binding transcriptional regulator NtrC"/>
    <property type="match status" value="1"/>
</dbReference>
<dbReference type="CDD" id="cd00130">
    <property type="entry name" value="PAS"/>
    <property type="match status" value="1"/>
</dbReference>